<sequence>MSDLEKWLVDKEQEKEARDVAASTYRGGNRRIGGLGREIAKLAIAPGKLSSVSSCYSASSMARAPSASSSFAVRHMHTPSTGRGRESTSPPVPGHSSSVSRTRLPYPTGDYATPPDSTLLSQGVYSSTNSPPASLSSATRAQPVTTSGPRLVVCRGLLHPWK</sequence>
<accession>A0A165T3H1</accession>
<dbReference type="STRING" id="1314782.A0A165T3H1"/>
<feature type="compositionally biased region" description="Low complexity" evidence="1">
    <location>
        <begin position="63"/>
        <end position="72"/>
    </location>
</feature>
<gene>
    <name evidence="2" type="ORF">NEOLEDRAFT_1177892</name>
</gene>
<dbReference type="InParanoid" id="A0A165T3H1"/>
<name>A0A165T3H1_9AGAM</name>
<dbReference type="Proteomes" id="UP000076761">
    <property type="component" value="Unassembled WGS sequence"/>
</dbReference>
<feature type="compositionally biased region" description="Basic and acidic residues" evidence="1">
    <location>
        <begin position="1"/>
        <end position="19"/>
    </location>
</feature>
<keyword evidence="3" id="KW-1185">Reference proteome</keyword>
<feature type="region of interest" description="Disordered" evidence="1">
    <location>
        <begin position="63"/>
        <end position="147"/>
    </location>
</feature>
<feature type="compositionally biased region" description="Low complexity" evidence="1">
    <location>
        <begin position="126"/>
        <end position="139"/>
    </location>
</feature>
<dbReference type="AlphaFoldDB" id="A0A165T3H1"/>
<evidence type="ECO:0000256" key="1">
    <source>
        <dbReference type="SAM" id="MobiDB-lite"/>
    </source>
</evidence>
<evidence type="ECO:0000313" key="3">
    <source>
        <dbReference type="Proteomes" id="UP000076761"/>
    </source>
</evidence>
<dbReference type="EMBL" id="KV425568">
    <property type="protein sequence ID" value="KZT26086.1"/>
    <property type="molecule type" value="Genomic_DNA"/>
</dbReference>
<feature type="compositionally biased region" description="Polar residues" evidence="1">
    <location>
        <begin position="115"/>
        <end position="125"/>
    </location>
</feature>
<evidence type="ECO:0000313" key="2">
    <source>
        <dbReference type="EMBL" id="KZT26086.1"/>
    </source>
</evidence>
<proteinExistence type="predicted"/>
<protein>
    <submittedName>
        <fullName evidence="2">Uncharacterized protein</fullName>
    </submittedName>
</protein>
<organism evidence="2 3">
    <name type="scientific">Neolentinus lepideus HHB14362 ss-1</name>
    <dbReference type="NCBI Taxonomy" id="1314782"/>
    <lineage>
        <taxon>Eukaryota</taxon>
        <taxon>Fungi</taxon>
        <taxon>Dikarya</taxon>
        <taxon>Basidiomycota</taxon>
        <taxon>Agaricomycotina</taxon>
        <taxon>Agaricomycetes</taxon>
        <taxon>Gloeophyllales</taxon>
        <taxon>Gloeophyllaceae</taxon>
        <taxon>Neolentinus</taxon>
    </lineage>
</organism>
<reference evidence="2 3" key="1">
    <citation type="journal article" date="2016" name="Mol. Biol. Evol.">
        <title>Comparative Genomics of Early-Diverging Mushroom-Forming Fungi Provides Insights into the Origins of Lignocellulose Decay Capabilities.</title>
        <authorList>
            <person name="Nagy L.G."/>
            <person name="Riley R."/>
            <person name="Tritt A."/>
            <person name="Adam C."/>
            <person name="Daum C."/>
            <person name="Floudas D."/>
            <person name="Sun H."/>
            <person name="Yadav J.S."/>
            <person name="Pangilinan J."/>
            <person name="Larsson K.H."/>
            <person name="Matsuura K."/>
            <person name="Barry K."/>
            <person name="Labutti K."/>
            <person name="Kuo R."/>
            <person name="Ohm R.A."/>
            <person name="Bhattacharya S.S."/>
            <person name="Shirouzu T."/>
            <person name="Yoshinaga Y."/>
            <person name="Martin F.M."/>
            <person name="Grigoriev I.V."/>
            <person name="Hibbett D.S."/>
        </authorList>
    </citation>
    <scope>NUCLEOTIDE SEQUENCE [LARGE SCALE GENOMIC DNA]</scope>
    <source>
        <strain evidence="2 3">HHB14362 ss-1</strain>
    </source>
</reference>
<feature type="region of interest" description="Disordered" evidence="1">
    <location>
        <begin position="1"/>
        <end position="32"/>
    </location>
</feature>